<dbReference type="RefSeq" id="WP_101266159.1">
    <property type="nucleotide sequence ID" value="NZ_NWTK01000005.1"/>
</dbReference>
<comment type="similarity">
    <text evidence="4 11">Belongs to the MoeA family.</text>
</comment>
<dbReference type="GO" id="GO:0005829">
    <property type="term" value="C:cytosol"/>
    <property type="evidence" value="ECO:0007669"/>
    <property type="project" value="TreeGrafter"/>
</dbReference>
<dbReference type="InterPro" id="IPR036135">
    <property type="entry name" value="MoeA_linker/N_sf"/>
</dbReference>
<dbReference type="GO" id="GO:0046872">
    <property type="term" value="F:metal ion binding"/>
    <property type="evidence" value="ECO:0007669"/>
    <property type="project" value="UniProtKB-UniRule"/>
</dbReference>
<dbReference type="InterPro" id="IPR038987">
    <property type="entry name" value="MoeA-like"/>
</dbReference>
<dbReference type="FunFam" id="3.40.980.10:FF:000004">
    <property type="entry name" value="Molybdopterin molybdenumtransferase"/>
    <property type="match status" value="1"/>
</dbReference>
<dbReference type="GO" id="GO:0006777">
    <property type="term" value="P:Mo-molybdopterin cofactor biosynthetic process"/>
    <property type="evidence" value="ECO:0007669"/>
    <property type="project" value="UniProtKB-UniRule"/>
</dbReference>
<dbReference type="Proteomes" id="UP000233597">
    <property type="component" value="Unassembled WGS sequence"/>
</dbReference>
<keyword evidence="7 11" id="KW-0479">Metal-binding</keyword>
<dbReference type="SUPFAM" id="SSF63882">
    <property type="entry name" value="MoeA N-terminal region -like"/>
    <property type="match status" value="1"/>
</dbReference>
<dbReference type="InterPro" id="IPR036688">
    <property type="entry name" value="MoeA_C_domain_IV_sf"/>
</dbReference>
<dbReference type="EMBL" id="NWTK01000005">
    <property type="protein sequence ID" value="PKR54491.1"/>
    <property type="molecule type" value="Genomic_DNA"/>
</dbReference>
<reference evidence="13 14" key="1">
    <citation type="submission" date="2017-09" db="EMBL/GenBank/DDBJ databases">
        <title>Biodiversity and function of Thalassospira species in the particle-attached aromatic-hydrocarbon-degrading consortia from the surface seawater of the South China Sea.</title>
        <authorList>
            <person name="Dong C."/>
            <person name="Liu R."/>
            <person name="Shao Z."/>
        </authorList>
    </citation>
    <scope>NUCLEOTIDE SEQUENCE [LARGE SCALE GENOMIC DNA]</scope>
    <source>
        <strain evidence="13 14">CSC1P2</strain>
    </source>
</reference>
<dbReference type="Gene3D" id="2.40.340.10">
    <property type="entry name" value="MoeA, C-terminal, domain IV"/>
    <property type="match status" value="1"/>
</dbReference>
<comment type="function">
    <text evidence="2 11">Catalyzes the insertion of molybdate into adenylated molybdopterin with the concomitant release of AMP.</text>
</comment>
<dbReference type="Pfam" id="PF00994">
    <property type="entry name" value="MoCF_biosynth"/>
    <property type="match status" value="1"/>
</dbReference>
<dbReference type="SUPFAM" id="SSF63867">
    <property type="entry name" value="MoeA C-terminal domain-like"/>
    <property type="match status" value="1"/>
</dbReference>
<dbReference type="InterPro" id="IPR036425">
    <property type="entry name" value="MoaB/Mog-like_dom_sf"/>
</dbReference>
<keyword evidence="6 11" id="KW-0808">Transferase</keyword>
<evidence type="ECO:0000256" key="6">
    <source>
        <dbReference type="ARBA" id="ARBA00022679"/>
    </source>
</evidence>
<gene>
    <name evidence="13" type="ORF">COO20_10235</name>
</gene>
<proteinExistence type="inferred from homology"/>
<dbReference type="NCBIfam" id="TIGR00177">
    <property type="entry name" value="molyb_syn"/>
    <property type="match status" value="1"/>
</dbReference>
<dbReference type="OrthoDB" id="9804758at2"/>
<evidence type="ECO:0000256" key="9">
    <source>
        <dbReference type="ARBA" id="ARBA00023150"/>
    </source>
</evidence>
<accession>A0A2N3KV86</accession>
<organism evidence="13 14">
    <name type="scientific">Thalassospira marina</name>
    <dbReference type="NCBI Taxonomy" id="2048283"/>
    <lineage>
        <taxon>Bacteria</taxon>
        <taxon>Pseudomonadati</taxon>
        <taxon>Pseudomonadota</taxon>
        <taxon>Alphaproteobacteria</taxon>
        <taxon>Rhodospirillales</taxon>
        <taxon>Thalassospiraceae</taxon>
        <taxon>Thalassospira</taxon>
    </lineage>
</organism>
<dbReference type="PANTHER" id="PTHR10192:SF5">
    <property type="entry name" value="GEPHYRIN"/>
    <property type="match status" value="1"/>
</dbReference>
<dbReference type="Gene3D" id="3.90.105.10">
    <property type="entry name" value="Molybdopterin biosynthesis moea protein, domain 2"/>
    <property type="match status" value="1"/>
</dbReference>
<evidence type="ECO:0000256" key="3">
    <source>
        <dbReference type="ARBA" id="ARBA00005046"/>
    </source>
</evidence>
<dbReference type="SMART" id="SM00852">
    <property type="entry name" value="MoCF_biosynth"/>
    <property type="match status" value="1"/>
</dbReference>
<protein>
    <recommendedName>
        <fullName evidence="11">Molybdopterin molybdenumtransferase</fullName>
        <ecNumber evidence="11">2.10.1.1</ecNumber>
    </recommendedName>
</protein>
<dbReference type="EC" id="2.10.1.1" evidence="11"/>
<dbReference type="Gene3D" id="2.170.190.11">
    <property type="entry name" value="Molybdopterin biosynthesis moea protein, domain 3"/>
    <property type="match status" value="1"/>
</dbReference>
<evidence type="ECO:0000313" key="13">
    <source>
        <dbReference type="EMBL" id="PKR54491.1"/>
    </source>
</evidence>
<dbReference type="PANTHER" id="PTHR10192">
    <property type="entry name" value="MOLYBDOPTERIN BIOSYNTHESIS PROTEIN"/>
    <property type="match status" value="1"/>
</dbReference>
<feature type="domain" description="MoaB/Mog" evidence="12">
    <location>
        <begin position="211"/>
        <end position="348"/>
    </location>
</feature>
<dbReference type="SUPFAM" id="SSF53218">
    <property type="entry name" value="Molybdenum cofactor biosynthesis proteins"/>
    <property type="match status" value="1"/>
</dbReference>
<dbReference type="Pfam" id="PF03453">
    <property type="entry name" value="MoeA_N"/>
    <property type="match status" value="1"/>
</dbReference>
<dbReference type="AlphaFoldDB" id="A0A2N3KV86"/>
<dbReference type="Gene3D" id="3.40.980.10">
    <property type="entry name" value="MoaB/Mog-like domain"/>
    <property type="match status" value="1"/>
</dbReference>
<comment type="catalytic activity">
    <reaction evidence="10">
        <text>adenylyl-molybdopterin + molybdate = Mo-molybdopterin + AMP + H(+)</text>
        <dbReference type="Rhea" id="RHEA:35047"/>
        <dbReference type="ChEBI" id="CHEBI:15378"/>
        <dbReference type="ChEBI" id="CHEBI:36264"/>
        <dbReference type="ChEBI" id="CHEBI:62727"/>
        <dbReference type="ChEBI" id="CHEBI:71302"/>
        <dbReference type="ChEBI" id="CHEBI:456215"/>
        <dbReference type="EC" id="2.10.1.1"/>
    </reaction>
</comment>
<evidence type="ECO:0000256" key="7">
    <source>
        <dbReference type="ARBA" id="ARBA00022723"/>
    </source>
</evidence>
<keyword evidence="9 11" id="KW-0501">Molybdenum cofactor biosynthesis</keyword>
<dbReference type="GO" id="GO:0061599">
    <property type="term" value="F:molybdopterin molybdotransferase activity"/>
    <property type="evidence" value="ECO:0007669"/>
    <property type="project" value="UniProtKB-UniRule"/>
</dbReference>
<sequence>MAEKNAASVSGSGAQVVADIGSQPGLTPLDVALRLACEQVAVSDLIETRDLTDCFGAILREDVIAAVNVPSVDNAAMDGYALRLADMAALPQKGDVTMPVAGVSLAGHPFAGEIPVGRAIRIATGAAIPVGADAVIIQENVTANVDESEIRIDRAAIDRLRHGDNIRRAGEDVKQGMVILPAGKRLRPQDVAVAAGQGRAHLVVARPLRVAVFSTGDELAAPGGELPPGGIYDSNRFAMIGMMRAIGCDVTDLGLLRDDFAVLQTALADAAQHHDVILTSGGVSVGKADLLKPVVDSLGEIHAWKLAIKPGKPLMRGRIGDCLVLGLPGNPVSVMVSGLLYAVPLLLHMMGARNEDRAAVRFPVPAGFNLKRGTGRREWLRARLHRNGNGQLVALPFHSSSSGVLSSMVWAEGLIELAENRSSVQQGEIVEYIAFAGLQAF</sequence>
<dbReference type="CDD" id="cd00887">
    <property type="entry name" value="MoeA"/>
    <property type="match status" value="1"/>
</dbReference>
<evidence type="ECO:0000256" key="4">
    <source>
        <dbReference type="ARBA" id="ARBA00010763"/>
    </source>
</evidence>
<dbReference type="UniPathway" id="UPA00344"/>
<evidence type="ECO:0000313" key="14">
    <source>
        <dbReference type="Proteomes" id="UP000233597"/>
    </source>
</evidence>
<comment type="cofactor">
    <cofactor evidence="1 11">
        <name>Mg(2+)</name>
        <dbReference type="ChEBI" id="CHEBI:18420"/>
    </cofactor>
</comment>
<dbReference type="InterPro" id="IPR001453">
    <property type="entry name" value="MoaB/Mog_dom"/>
</dbReference>
<dbReference type="InterPro" id="IPR005111">
    <property type="entry name" value="MoeA_C_domain_IV"/>
</dbReference>
<dbReference type="NCBIfam" id="NF045515">
    <property type="entry name" value="Glp_gephyrin"/>
    <property type="match status" value="1"/>
</dbReference>
<name>A0A2N3KV86_9PROT</name>
<comment type="caution">
    <text evidence="13">The sequence shown here is derived from an EMBL/GenBank/DDBJ whole genome shotgun (WGS) entry which is preliminary data.</text>
</comment>
<evidence type="ECO:0000256" key="10">
    <source>
        <dbReference type="ARBA" id="ARBA00047317"/>
    </source>
</evidence>
<evidence type="ECO:0000256" key="2">
    <source>
        <dbReference type="ARBA" id="ARBA00002901"/>
    </source>
</evidence>
<keyword evidence="8 11" id="KW-0460">Magnesium</keyword>
<keyword evidence="5 11" id="KW-0500">Molybdenum</keyword>
<evidence type="ECO:0000256" key="5">
    <source>
        <dbReference type="ARBA" id="ARBA00022505"/>
    </source>
</evidence>
<evidence type="ECO:0000259" key="12">
    <source>
        <dbReference type="SMART" id="SM00852"/>
    </source>
</evidence>
<comment type="pathway">
    <text evidence="3 11">Cofactor biosynthesis; molybdopterin biosynthesis.</text>
</comment>
<dbReference type="InterPro" id="IPR005110">
    <property type="entry name" value="MoeA_linker/N"/>
</dbReference>
<evidence type="ECO:0000256" key="1">
    <source>
        <dbReference type="ARBA" id="ARBA00001946"/>
    </source>
</evidence>
<evidence type="ECO:0000256" key="11">
    <source>
        <dbReference type="RuleBase" id="RU365090"/>
    </source>
</evidence>
<evidence type="ECO:0000256" key="8">
    <source>
        <dbReference type="ARBA" id="ARBA00022842"/>
    </source>
</evidence>
<dbReference type="Pfam" id="PF03454">
    <property type="entry name" value="MoeA_C"/>
    <property type="match status" value="1"/>
</dbReference>